<dbReference type="EMBL" id="JABXXO010000005">
    <property type="protein sequence ID" value="KAF7777889.1"/>
    <property type="molecule type" value="Genomic_DNA"/>
</dbReference>
<evidence type="ECO:0000259" key="1">
    <source>
        <dbReference type="Pfam" id="PF20236"/>
    </source>
</evidence>
<name>A0A8H7F5U0_AGABI</name>
<evidence type="ECO:0000313" key="2">
    <source>
        <dbReference type="EMBL" id="KAF7777889.1"/>
    </source>
</evidence>
<dbReference type="AlphaFoldDB" id="A0A8H7F5U0"/>
<reference evidence="2 3" key="1">
    <citation type="journal article" name="Sci. Rep.">
        <title>Telomere-to-telomere assembled and centromere annotated genomes of the two main subspecies of the button mushroom Agaricus bisporus reveal especially polymorphic chromosome ends.</title>
        <authorList>
            <person name="Sonnenberg A.S.M."/>
            <person name="Sedaghat-Telgerd N."/>
            <person name="Lavrijssen B."/>
            <person name="Ohm R.A."/>
            <person name="Hendrickx P.M."/>
            <person name="Scholtmeijer K."/>
            <person name="Baars J.J.P."/>
            <person name="van Peer A."/>
        </authorList>
    </citation>
    <scope>NUCLEOTIDE SEQUENCE [LARGE SCALE GENOMIC DNA]</scope>
    <source>
        <strain evidence="2 3">H119_p4</strain>
    </source>
</reference>
<sequence length="195" mass="22025">MIAQRRKAAISCFIDSDYSTDAGQVIYKVNKSGPSVTTLRKAVNNDHFAQYAEVEFHTYRSTCFRFQNRDVSVEDHFRKEGWFNPRWVFRAADNREYYWKLDGSYLEMFRNDGSKKVVVRYREHKSSFGPFITGRPASLEVADTCVAILDDIIMTYVYCQQKRKQRQASINTGVNASTGVASGSSSGGCDGGGSC</sequence>
<accession>A0A8H7F5U0</accession>
<dbReference type="Proteomes" id="UP000629468">
    <property type="component" value="Unassembled WGS sequence"/>
</dbReference>
<gene>
    <name evidence="2" type="ORF">Agabi119p4_3961</name>
</gene>
<evidence type="ECO:0000313" key="3">
    <source>
        <dbReference type="Proteomes" id="UP000629468"/>
    </source>
</evidence>
<protein>
    <recommendedName>
        <fullName evidence="1">DUF6593 domain-containing protein</fullName>
    </recommendedName>
</protein>
<organism evidence="2 3">
    <name type="scientific">Agaricus bisporus var. burnettii</name>
    <dbReference type="NCBI Taxonomy" id="192524"/>
    <lineage>
        <taxon>Eukaryota</taxon>
        <taxon>Fungi</taxon>
        <taxon>Dikarya</taxon>
        <taxon>Basidiomycota</taxon>
        <taxon>Agaricomycotina</taxon>
        <taxon>Agaricomycetes</taxon>
        <taxon>Agaricomycetidae</taxon>
        <taxon>Agaricales</taxon>
        <taxon>Agaricineae</taxon>
        <taxon>Agaricaceae</taxon>
        <taxon>Agaricus</taxon>
    </lineage>
</organism>
<feature type="domain" description="DUF6593" evidence="1">
    <location>
        <begin position="18"/>
        <end position="165"/>
    </location>
</feature>
<proteinExistence type="predicted"/>
<comment type="caution">
    <text evidence="2">The sequence shown here is derived from an EMBL/GenBank/DDBJ whole genome shotgun (WGS) entry which is preliminary data.</text>
</comment>
<dbReference type="Pfam" id="PF20236">
    <property type="entry name" value="DUF6593"/>
    <property type="match status" value="1"/>
</dbReference>
<dbReference type="InterPro" id="IPR046528">
    <property type="entry name" value="DUF6593"/>
</dbReference>